<evidence type="ECO:0000313" key="4">
    <source>
        <dbReference type="Proteomes" id="UP000054279"/>
    </source>
</evidence>
<dbReference type="PANTHER" id="PTHR46929:SF3">
    <property type="entry name" value="MYB_SANT-LIKE DOMAIN-CONTAINING PROTEIN"/>
    <property type="match status" value="1"/>
</dbReference>
<accession>A0A0C9TSN5</accession>
<feature type="region of interest" description="Disordered" evidence="1">
    <location>
        <begin position="144"/>
        <end position="165"/>
    </location>
</feature>
<feature type="domain" description="Myb/SANT-like" evidence="2">
    <location>
        <begin position="28"/>
        <end position="96"/>
    </location>
</feature>
<feature type="compositionally biased region" description="Gly residues" evidence="1">
    <location>
        <begin position="237"/>
        <end position="248"/>
    </location>
</feature>
<feature type="region of interest" description="Disordered" evidence="1">
    <location>
        <begin position="1"/>
        <end position="29"/>
    </location>
</feature>
<dbReference type="OrthoDB" id="76215at2759"/>
<gene>
    <name evidence="3" type="ORF">M422DRAFT_264859</name>
</gene>
<proteinExistence type="predicted"/>
<feature type="compositionally biased region" description="Polar residues" evidence="1">
    <location>
        <begin position="7"/>
        <end position="17"/>
    </location>
</feature>
<dbReference type="InterPro" id="IPR024752">
    <property type="entry name" value="Myb/SANT-like_dom"/>
</dbReference>
<sequence>MGDTGKPFNNTNESLAKQSEKKKPANVSWSEAEDAKLVEVLLEEQANGQQAESGWKKAVWTKVIQALHQDSPASKNKTADKAKTPYDRLKAEYKAGKAPESVCEPLIEAKSPLAKWKDKSFPLFDDMAKLDVIATGDNVFHTGTTTESSQGSIWTDGTDWNEGGMNSDIEEVTKPETLAMKKHPYQANSPEDSSRKKCKSHVSRANTIVTLADTIHKVSAHFSSPEEDLDASLLGLPGSGGRGRVVRS</sequence>
<evidence type="ECO:0000313" key="3">
    <source>
        <dbReference type="EMBL" id="KIJ33303.1"/>
    </source>
</evidence>
<reference evidence="3 4" key="1">
    <citation type="submission" date="2014-06" db="EMBL/GenBank/DDBJ databases">
        <title>Evolutionary Origins and Diversification of the Mycorrhizal Mutualists.</title>
        <authorList>
            <consortium name="DOE Joint Genome Institute"/>
            <consortium name="Mycorrhizal Genomics Consortium"/>
            <person name="Kohler A."/>
            <person name="Kuo A."/>
            <person name="Nagy L.G."/>
            <person name="Floudas D."/>
            <person name="Copeland A."/>
            <person name="Barry K.W."/>
            <person name="Cichocki N."/>
            <person name="Veneault-Fourrey C."/>
            <person name="LaButti K."/>
            <person name="Lindquist E.A."/>
            <person name="Lipzen A."/>
            <person name="Lundell T."/>
            <person name="Morin E."/>
            <person name="Murat C."/>
            <person name="Riley R."/>
            <person name="Ohm R."/>
            <person name="Sun H."/>
            <person name="Tunlid A."/>
            <person name="Henrissat B."/>
            <person name="Grigoriev I.V."/>
            <person name="Hibbett D.S."/>
            <person name="Martin F."/>
        </authorList>
    </citation>
    <scope>NUCLEOTIDE SEQUENCE [LARGE SCALE GENOMIC DNA]</scope>
    <source>
        <strain evidence="3 4">SS14</strain>
    </source>
</reference>
<dbReference type="EMBL" id="KN837215">
    <property type="protein sequence ID" value="KIJ33303.1"/>
    <property type="molecule type" value="Genomic_DNA"/>
</dbReference>
<evidence type="ECO:0000256" key="1">
    <source>
        <dbReference type="SAM" id="MobiDB-lite"/>
    </source>
</evidence>
<feature type="compositionally biased region" description="Polar residues" evidence="1">
    <location>
        <begin position="144"/>
        <end position="155"/>
    </location>
</feature>
<name>A0A0C9TSN5_SPHS4</name>
<organism evidence="3 4">
    <name type="scientific">Sphaerobolus stellatus (strain SS14)</name>
    <dbReference type="NCBI Taxonomy" id="990650"/>
    <lineage>
        <taxon>Eukaryota</taxon>
        <taxon>Fungi</taxon>
        <taxon>Dikarya</taxon>
        <taxon>Basidiomycota</taxon>
        <taxon>Agaricomycotina</taxon>
        <taxon>Agaricomycetes</taxon>
        <taxon>Phallomycetidae</taxon>
        <taxon>Geastrales</taxon>
        <taxon>Sphaerobolaceae</taxon>
        <taxon>Sphaerobolus</taxon>
    </lineage>
</organism>
<dbReference type="HOGENOM" id="CLU_082499_1_0_1"/>
<evidence type="ECO:0000259" key="2">
    <source>
        <dbReference type="Pfam" id="PF12776"/>
    </source>
</evidence>
<feature type="region of interest" description="Disordered" evidence="1">
    <location>
        <begin position="224"/>
        <end position="248"/>
    </location>
</feature>
<protein>
    <recommendedName>
        <fullName evidence="2">Myb/SANT-like domain-containing protein</fullName>
    </recommendedName>
</protein>
<dbReference type="Pfam" id="PF12776">
    <property type="entry name" value="Myb_DNA-bind_3"/>
    <property type="match status" value="1"/>
</dbReference>
<dbReference type="PANTHER" id="PTHR46929">
    <property type="entry name" value="EXPRESSED PROTEIN"/>
    <property type="match status" value="1"/>
</dbReference>
<dbReference type="Proteomes" id="UP000054279">
    <property type="component" value="Unassembled WGS sequence"/>
</dbReference>
<dbReference type="AlphaFoldDB" id="A0A0C9TSN5"/>
<keyword evidence="4" id="KW-1185">Reference proteome</keyword>